<evidence type="ECO:0000313" key="4">
    <source>
        <dbReference type="Proteomes" id="UP000095300"/>
    </source>
</evidence>
<dbReference type="KEGG" id="scac:106087715"/>
<feature type="compositionally biased region" description="Polar residues" evidence="2">
    <location>
        <begin position="961"/>
        <end position="976"/>
    </location>
</feature>
<feature type="compositionally biased region" description="Low complexity" evidence="2">
    <location>
        <begin position="1680"/>
        <end position="1700"/>
    </location>
</feature>
<feature type="region of interest" description="Disordered" evidence="2">
    <location>
        <begin position="950"/>
        <end position="976"/>
    </location>
</feature>
<feature type="compositionally biased region" description="Low complexity" evidence="2">
    <location>
        <begin position="1283"/>
        <end position="1299"/>
    </location>
</feature>
<feature type="compositionally biased region" description="Low complexity" evidence="2">
    <location>
        <begin position="1308"/>
        <end position="1329"/>
    </location>
</feature>
<dbReference type="OrthoDB" id="248320at2759"/>
<evidence type="ECO:0000256" key="2">
    <source>
        <dbReference type="SAM" id="MobiDB-lite"/>
    </source>
</evidence>
<sequence length="1909" mass="194400">MAQNAPSSVDVQDIQFKLHGKFPLFPETKESKSLVSLLAVSSTKGLLFAGNPNARELKVVKIKDAVDAKSPKDLPVRVVPLPGEPKAVACSCDGSMLAVNYMLNNTGFLQIYPVDCFVTTSINASYNVPISPESYVFALQLLWNPVIANNIALILSDGSVTMFTLNSGGQYDKVTLGKENQVKSGCWSPKGKQIVLGFAEGKLQQFKPNLQPARAIPCPPGVHPGPFDCIAVHWLSTFQFAVIFLQRGEDMCPSLFIVNAPKAGGPSYINYYDVCYSASGPRTQQLTFNHIAPWNLLLVSSANGVEVGVLGTKESGENPTWIQYTLLDEARVEMPLTESKDETFPMGFVYDTSSAHQVKMGEKALPVMPMIHVLSTHGHLVSFNFLNLSPNCVDVCSPPPPLNDMSGQFRPLHESMAAGVEVENRQKPPENAAGGSATAIGMGAGGGMGDMTFTLGSSMVTSTPAIKDKPVPMFGGLASGTAKPGNMGFGFGAAPAAPPPTSAASIANKPGIGFGLGGSSLTAQSTAPTGFGAQTTATAFGAQTTATAFGGFGTNQNFGVKETEKATAATTTAAPKNTDANKPLYTVPPTFKPPAVVQPTKSTANAPQLNMNAGEIDELVKQMIAIQIEAFETEIRHIQQQSKKLIDNIGSPEEIKSYTKHLNDLQEIIEQADDHEFEQDVQSLRHSMNESYAMLAECRTKLDMFNNPNLSRLTTACTTDPTSRRQLAKLQAYLATNHTQLNQVNQLIDAQWTQYQDIVRRNTKNQMHIPCLDGIYQRMSKLKDMLSRQRTKMNHIKSKLKQKGLNYKPADDTDAVTTMAVGALTKNQNTMESLADSILSMSLSQVVSQTHAKLSENKMNAIRNFTRQQQQITIIKPKRPERIGLKSEVILETKLKTVRKQKEMVKEKQVQKQQQHHQQSQFSISKPSMPSQQLPNIQTAAPQPQQTFLAKPTASKPPMLPTTSQPASFITPTTGAPSALSFGNQQSSFVKTSTSTSSAKLDDSTKFMAPSSASFAAFGGSSNLTFGQSKPNTSNVEGKENQPTQATMPISFSAKVIGGNDAKAPLANLGNKTFNVANNTNEASTTNQGFAALGAIGTTAEKDIKKKEEASKTFSFGGVAAAAAAETAASSEPAATTTTTSFGGFGTLGKTSSAIGGASPVVSSSSGGGIFSSSLFGSTTPFASLATSSAAPFGNASTTFSFNSASTAAAAATTTTTKTANTTPLVTTKAQNEATATTAAEATKSNETKTSAEGQIKGLSTAGTTTTGSFSFGGMSISGATSKPIASTTTTTPSSTAPPNVTITSSGTPSAATMTAPKPSTTTSSATTTDTADSLFGTLNICKPNAKETSEANKTPGNIFSGFGTTTSTAPATTPFPFITGGKAGGDETTPFSVSATTAATPAFGSTTTANVFGKPSSTTETISSTTTATAAAAPATTTTAMTATAGTTSATTTTTSAFSFGSVATPTTATNASTIFGSMSSAPTATTASGNVFSGAGTATSIFAQAAAATSTSATSTSTTTNIFGGAAAAASSGPSLFGSTAPAMAAAAGTPNTGSIFGSNTTASPAAPTGGSIFGGIPKPDQSVFGSVAGAASPPATGLFAAAAAATKPPAANIFGGGAATNTGFGTAASGGSIFGGGGGAAAAPTSPFGAPANANTAGSIFGGAAATKPAEGGNIFGSPTQQSPSSGGSIFGKSSFGQTAASPQSAGSIFGGGTTNQSSTSPFGAPAGGSIFGGATTNNSSSGGSIFGGASTAPAFGSTTASSGFGSFSQPSNAPAFGSPSGGFGAAPAANAFGSPQQQSAFAKPVFGGPPTFGSPPAFGAQPTFGGAPTFGSPKGFGSFAATSPAGSVGFGGVANPAAAQAPKGNIFETLGSTDTGLSFGNLAQSTQPPNQQKPAFGGSSFMSYR</sequence>
<accession>A0A1I8NM08</accession>
<keyword evidence="1" id="KW-0175">Coiled coil</keyword>
<name>A0A1I8NM08_STOCA</name>
<dbReference type="Proteomes" id="UP000095300">
    <property type="component" value="Unassembled WGS sequence"/>
</dbReference>
<feature type="region of interest" description="Disordered" evidence="2">
    <location>
        <begin position="1881"/>
        <end position="1909"/>
    </location>
</feature>
<keyword evidence="4" id="KW-1185">Reference proteome</keyword>
<feature type="region of interest" description="Disordered" evidence="2">
    <location>
        <begin position="1223"/>
        <end position="1253"/>
    </location>
</feature>
<dbReference type="SUPFAM" id="SSF117289">
    <property type="entry name" value="Nucleoporin domain"/>
    <property type="match status" value="1"/>
</dbReference>
<protein>
    <recommendedName>
        <fullName evidence="5">Nuclear pore complex protein Nup214 phenylalanine-glycine (FG) domain-containing protein</fullName>
    </recommendedName>
</protein>
<feature type="region of interest" description="Disordered" evidence="2">
    <location>
        <begin position="1283"/>
        <end position="1329"/>
    </location>
</feature>
<feature type="region of interest" description="Disordered" evidence="2">
    <location>
        <begin position="1800"/>
        <end position="1830"/>
    </location>
</feature>
<dbReference type="EnsemblMetazoa" id="SCAU000190-RB">
    <property type="protein sequence ID" value="SCAU000190-PB"/>
    <property type="gene ID" value="SCAU000190"/>
</dbReference>
<dbReference type="GO" id="GO:0006405">
    <property type="term" value="P:RNA export from nucleus"/>
    <property type="evidence" value="ECO:0007669"/>
    <property type="project" value="TreeGrafter"/>
</dbReference>
<proteinExistence type="predicted"/>
<dbReference type="PANTHER" id="PTHR23193">
    <property type="entry name" value="NUCLEAR PORE COMPLEX PROTEIN NUP"/>
    <property type="match status" value="1"/>
</dbReference>
<feature type="compositionally biased region" description="Polar residues" evidence="2">
    <location>
        <begin position="1881"/>
        <end position="1897"/>
    </location>
</feature>
<dbReference type="Gene3D" id="2.130.10.10">
    <property type="entry name" value="YVTN repeat-like/Quinoprotein amine dehydrogenase"/>
    <property type="match status" value="1"/>
</dbReference>
<dbReference type="InterPro" id="IPR015943">
    <property type="entry name" value="WD40/YVTN_repeat-like_dom_sf"/>
</dbReference>
<evidence type="ECO:0000313" key="3">
    <source>
        <dbReference type="EnsemblMetazoa" id="SCAU000190-PB"/>
    </source>
</evidence>
<dbReference type="GO" id="GO:0017056">
    <property type="term" value="F:structural constituent of nuclear pore"/>
    <property type="evidence" value="ECO:0007669"/>
    <property type="project" value="TreeGrafter"/>
</dbReference>
<feature type="compositionally biased region" description="Polar residues" evidence="2">
    <location>
        <begin position="1701"/>
        <end position="1710"/>
    </location>
</feature>
<evidence type="ECO:0008006" key="5">
    <source>
        <dbReference type="Google" id="ProtNLM"/>
    </source>
</evidence>
<feature type="region of interest" description="Disordered" evidence="2">
    <location>
        <begin position="903"/>
        <end position="936"/>
    </location>
</feature>
<dbReference type="GO" id="GO:0005643">
    <property type="term" value="C:nuclear pore"/>
    <property type="evidence" value="ECO:0007669"/>
    <property type="project" value="TreeGrafter"/>
</dbReference>
<organism evidence="3 4">
    <name type="scientific">Stomoxys calcitrans</name>
    <name type="common">Stable fly</name>
    <name type="synonym">Conops calcitrans</name>
    <dbReference type="NCBI Taxonomy" id="35570"/>
    <lineage>
        <taxon>Eukaryota</taxon>
        <taxon>Metazoa</taxon>
        <taxon>Ecdysozoa</taxon>
        <taxon>Arthropoda</taxon>
        <taxon>Hexapoda</taxon>
        <taxon>Insecta</taxon>
        <taxon>Pterygota</taxon>
        <taxon>Neoptera</taxon>
        <taxon>Endopterygota</taxon>
        <taxon>Diptera</taxon>
        <taxon>Brachycera</taxon>
        <taxon>Muscomorpha</taxon>
        <taxon>Muscoidea</taxon>
        <taxon>Muscidae</taxon>
        <taxon>Stomoxys</taxon>
    </lineage>
</organism>
<feature type="coiled-coil region" evidence="1">
    <location>
        <begin position="628"/>
        <end position="675"/>
    </location>
</feature>
<dbReference type="GO" id="GO:0008139">
    <property type="term" value="F:nuclear localization sequence binding"/>
    <property type="evidence" value="ECO:0007669"/>
    <property type="project" value="TreeGrafter"/>
</dbReference>
<feature type="compositionally biased region" description="Low complexity" evidence="2">
    <location>
        <begin position="1764"/>
        <end position="1782"/>
    </location>
</feature>
<gene>
    <name evidence="3" type="primary">106087715</name>
</gene>
<feature type="region of interest" description="Disordered" evidence="2">
    <location>
        <begin position="1764"/>
        <end position="1783"/>
    </location>
</feature>
<feature type="compositionally biased region" description="Low complexity" evidence="2">
    <location>
        <begin position="1223"/>
        <end position="1249"/>
    </location>
</feature>
<dbReference type="GO" id="GO:0006606">
    <property type="term" value="P:protein import into nucleus"/>
    <property type="evidence" value="ECO:0007669"/>
    <property type="project" value="TreeGrafter"/>
</dbReference>
<feature type="compositionally biased region" description="Low complexity" evidence="2">
    <location>
        <begin position="911"/>
        <end position="921"/>
    </location>
</feature>
<reference evidence="3" key="1">
    <citation type="submission" date="2020-05" db="UniProtKB">
        <authorList>
            <consortium name="EnsemblMetazoa"/>
        </authorList>
    </citation>
    <scope>IDENTIFICATION</scope>
    <source>
        <strain evidence="3">USDA</strain>
    </source>
</reference>
<feature type="compositionally biased region" description="Polar residues" evidence="2">
    <location>
        <begin position="922"/>
        <end position="936"/>
    </location>
</feature>
<dbReference type="STRING" id="35570.A0A1I8NM08"/>
<feature type="region of interest" description="Disordered" evidence="2">
    <location>
        <begin position="1674"/>
        <end position="1728"/>
    </location>
</feature>
<evidence type="ECO:0000256" key="1">
    <source>
        <dbReference type="SAM" id="Coils"/>
    </source>
</evidence>
<dbReference type="VEuPathDB" id="VectorBase:SCAU000190"/>
<dbReference type="PANTHER" id="PTHR23193:SF46">
    <property type="entry name" value="NUCLEAR PORE COMPLEX PROTEIN NUP214"/>
    <property type="match status" value="1"/>
</dbReference>
<dbReference type="InterPro" id="IPR026054">
    <property type="entry name" value="Nucleoporin"/>
</dbReference>